<name>A0A420XHU6_9PAST</name>
<accession>A0A420XHU6</accession>
<evidence type="ECO:0008006" key="4">
    <source>
        <dbReference type="Google" id="ProtNLM"/>
    </source>
</evidence>
<protein>
    <recommendedName>
        <fullName evidence="4">Histidine phosphatase superfamily protein (Branch 1)</fullName>
    </recommendedName>
</protein>
<dbReference type="AlphaFoldDB" id="A0A420XHU6"/>
<evidence type="ECO:0000313" key="2">
    <source>
        <dbReference type="EMBL" id="RKR76912.1"/>
    </source>
</evidence>
<feature type="chain" id="PRO_5019536935" description="Histidine phosphatase superfamily protein (Branch 1)" evidence="1">
    <location>
        <begin position="20"/>
        <end position="249"/>
    </location>
</feature>
<evidence type="ECO:0000256" key="1">
    <source>
        <dbReference type="SAM" id="SignalP"/>
    </source>
</evidence>
<keyword evidence="3" id="KW-1185">Reference proteome</keyword>
<keyword evidence="1" id="KW-0732">Signal</keyword>
<dbReference type="Proteomes" id="UP000280099">
    <property type="component" value="Unassembled WGS sequence"/>
</dbReference>
<dbReference type="EMBL" id="RBJC01000004">
    <property type="protein sequence ID" value="RKR76912.1"/>
    <property type="molecule type" value="Genomic_DNA"/>
</dbReference>
<gene>
    <name evidence="2" type="ORF">DES31_0221</name>
</gene>
<proteinExistence type="predicted"/>
<dbReference type="RefSeq" id="WP_121121146.1">
    <property type="nucleotide sequence ID" value="NZ_CP016604.1"/>
</dbReference>
<feature type="signal peptide" evidence="1">
    <location>
        <begin position="1"/>
        <end position="19"/>
    </location>
</feature>
<organism evidence="2 3">
    <name type="scientific">Otariodibacter oris</name>
    <dbReference type="NCBI Taxonomy" id="1032623"/>
    <lineage>
        <taxon>Bacteria</taxon>
        <taxon>Pseudomonadati</taxon>
        <taxon>Pseudomonadota</taxon>
        <taxon>Gammaproteobacteria</taxon>
        <taxon>Pasteurellales</taxon>
        <taxon>Pasteurellaceae</taxon>
        <taxon>Otariodibacter</taxon>
    </lineage>
</organism>
<dbReference type="OrthoDB" id="2237472at2"/>
<sequence length="249" mass="27253">MKFCTSFILTAMLSLPSLANATATNQRPPPTTFINIAERLAPNTDPASQIYNTAYNNTAFITATTNKLSQPEPSTPTDLKNRIAKGGLIIIHRYTGSGGRDGNAIPGSMDDGQRISEKSTNLMQQLGNVYTSLNAPISAVWSSEYYFVYQHALAAMGKPVIMNRDLTGSLYFRDNDELQRSLQGLRNRTVTPPPAGTNIVLFTHQGKFDKAYGYYLNPGQTIIFQPDGSGKPNVIANLTLDEWLALANE</sequence>
<comment type="caution">
    <text evidence="2">The sequence shown here is derived from an EMBL/GenBank/DDBJ whole genome shotgun (WGS) entry which is preliminary data.</text>
</comment>
<reference evidence="2 3" key="1">
    <citation type="submission" date="2018-10" db="EMBL/GenBank/DDBJ databases">
        <title>Genomic Encyclopedia of Type Strains, Phase IV (KMG-IV): sequencing the most valuable type-strain genomes for metagenomic binning, comparative biology and taxonomic classification.</title>
        <authorList>
            <person name="Goeker M."/>
        </authorList>
    </citation>
    <scope>NUCLEOTIDE SEQUENCE [LARGE SCALE GENOMIC DNA]</scope>
    <source>
        <strain evidence="2 3">DSM 23800</strain>
    </source>
</reference>
<evidence type="ECO:0000313" key="3">
    <source>
        <dbReference type="Proteomes" id="UP000280099"/>
    </source>
</evidence>